<evidence type="ECO:0000313" key="4">
    <source>
        <dbReference type="Proteomes" id="UP001177140"/>
    </source>
</evidence>
<protein>
    <recommendedName>
        <fullName evidence="2">GCK domain-containing protein</fullName>
    </recommendedName>
</protein>
<gene>
    <name evidence="3" type="ORF">MKW94_015983</name>
</gene>
<dbReference type="SMART" id="SM01227">
    <property type="entry name" value="GCK"/>
    <property type="match status" value="1"/>
</dbReference>
<dbReference type="AlphaFoldDB" id="A0AA41V3N2"/>
<name>A0AA41V3N2_PAPNU</name>
<dbReference type="Gene3D" id="1.10.287.2900">
    <property type="match status" value="1"/>
</dbReference>
<evidence type="ECO:0000256" key="1">
    <source>
        <dbReference type="SAM" id="MobiDB-lite"/>
    </source>
</evidence>
<proteinExistence type="predicted"/>
<reference evidence="3" key="1">
    <citation type="submission" date="2022-03" db="EMBL/GenBank/DDBJ databases">
        <title>A functionally conserved STORR gene fusion in Papaver species that diverged 16.8 million years ago.</title>
        <authorList>
            <person name="Catania T."/>
        </authorList>
    </citation>
    <scope>NUCLEOTIDE SEQUENCE</scope>
    <source>
        <strain evidence="3">S-191538</strain>
    </source>
</reference>
<comment type="caution">
    <text evidence="3">The sequence shown here is derived from an EMBL/GenBank/DDBJ whole genome shotgun (WGS) entry which is preliminary data.</text>
</comment>
<keyword evidence="4" id="KW-1185">Reference proteome</keyword>
<accession>A0AA41V3N2</accession>
<dbReference type="Proteomes" id="UP001177140">
    <property type="component" value="Unassembled WGS sequence"/>
</dbReference>
<feature type="region of interest" description="Disordered" evidence="1">
    <location>
        <begin position="1"/>
        <end position="59"/>
    </location>
</feature>
<evidence type="ECO:0000313" key="3">
    <source>
        <dbReference type="EMBL" id="MCL7030079.1"/>
    </source>
</evidence>
<feature type="compositionally biased region" description="Basic and acidic residues" evidence="1">
    <location>
        <begin position="45"/>
        <end position="55"/>
    </location>
</feature>
<dbReference type="Pfam" id="PF07802">
    <property type="entry name" value="GCK"/>
    <property type="match status" value="1"/>
</dbReference>
<sequence length="229" mass="25998">MVSSSDDEALERNTEETPNQTNPIPPPEQETLENQNSDVVVLDQKTSDSSDKKGEEEEAECGFCLYMKAGGCKDSFVAWEECMEEAEENKEDVVEKCFQVTMSLKNCMEAHPDYYEPILKAEKAAEQQVTKGMQESKEIEIEIEIENEPESQNNKIEEAVKQTDPESVVVAEKEVVVAKEVELKNNSESVVVAEKEDEVELKDKVAEEEEEETKNPVMSFFDKVFSFKF</sequence>
<dbReference type="PANTHER" id="PTHR34357">
    <property type="entry name" value="F7A19.14 PROTEIN-RELATED"/>
    <property type="match status" value="1"/>
</dbReference>
<evidence type="ECO:0000259" key="2">
    <source>
        <dbReference type="SMART" id="SM01227"/>
    </source>
</evidence>
<organism evidence="3 4">
    <name type="scientific">Papaver nudicaule</name>
    <name type="common">Iceland poppy</name>
    <dbReference type="NCBI Taxonomy" id="74823"/>
    <lineage>
        <taxon>Eukaryota</taxon>
        <taxon>Viridiplantae</taxon>
        <taxon>Streptophyta</taxon>
        <taxon>Embryophyta</taxon>
        <taxon>Tracheophyta</taxon>
        <taxon>Spermatophyta</taxon>
        <taxon>Magnoliopsida</taxon>
        <taxon>Ranunculales</taxon>
        <taxon>Papaveraceae</taxon>
        <taxon>Papaveroideae</taxon>
        <taxon>Papaver</taxon>
    </lineage>
</organism>
<dbReference type="InterPro" id="IPR012891">
    <property type="entry name" value="GCK_dom"/>
</dbReference>
<dbReference type="EMBL" id="JAJJMA010097308">
    <property type="protein sequence ID" value="MCL7030079.1"/>
    <property type="molecule type" value="Genomic_DNA"/>
</dbReference>
<feature type="domain" description="GCK" evidence="2">
    <location>
        <begin position="59"/>
        <end position="133"/>
    </location>
</feature>
<dbReference type="PANTHER" id="PTHR34357:SF2">
    <property type="entry name" value="F26F24.3-RELATED"/>
    <property type="match status" value="1"/>
</dbReference>